<dbReference type="PANTHER" id="PTHR33909:SF1">
    <property type="entry name" value="SEC TRANSLOCON ACCESSORY COMPLEX SUBUNIT YAJC"/>
    <property type="match status" value="1"/>
</dbReference>
<evidence type="ECO:0000256" key="10">
    <source>
        <dbReference type="ARBA" id="ARBA00023136"/>
    </source>
</evidence>
<dbReference type="AlphaFoldDB" id="A0A1F6TB91"/>
<protein>
    <recommendedName>
        <fullName evidence="3">Sec translocon accessory complex subunit YajC</fullName>
    </recommendedName>
</protein>
<comment type="caution">
    <text evidence="12">The sequence shown here is derived from an EMBL/GenBank/DDBJ whole genome shotgun (WGS) entry which is preliminary data.</text>
</comment>
<evidence type="ECO:0000256" key="8">
    <source>
        <dbReference type="ARBA" id="ARBA00022989"/>
    </source>
</evidence>
<evidence type="ECO:0000256" key="3">
    <source>
        <dbReference type="ARBA" id="ARBA00014962"/>
    </source>
</evidence>
<keyword evidence="8 11" id="KW-1133">Transmembrane helix</keyword>
<dbReference type="NCBIfam" id="TIGR00739">
    <property type="entry name" value="yajC"/>
    <property type="match status" value="1"/>
</dbReference>
<comment type="subcellular location">
    <subcellularLocation>
        <location evidence="1">Cell membrane</location>
        <topology evidence="1">Single-pass membrane protein</topology>
    </subcellularLocation>
</comment>
<evidence type="ECO:0000256" key="2">
    <source>
        <dbReference type="ARBA" id="ARBA00006742"/>
    </source>
</evidence>
<keyword evidence="9" id="KW-0811">Translocation</keyword>
<accession>A0A1F6TB91</accession>
<dbReference type="PRINTS" id="PR01853">
    <property type="entry name" value="YAJCTRNLCASE"/>
</dbReference>
<dbReference type="PANTHER" id="PTHR33909">
    <property type="entry name" value="SEC TRANSLOCON ACCESSORY COMPLEX SUBUNIT YAJC"/>
    <property type="match status" value="1"/>
</dbReference>
<evidence type="ECO:0000313" key="12">
    <source>
        <dbReference type="EMBL" id="OGI42372.1"/>
    </source>
</evidence>
<dbReference type="Proteomes" id="UP000179344">
    <property type="component" value="Unassembled WGS sequence"/>
</dbReference>
<dbReference type="SMART" id="SM01323">
    <property type="entry name" value="YajC"/>
    <property type="match status" value="1"/>
</dbReference>
<evidence type="ECO:0000256" key="1">
    <source>
        <dbReference type="ARBA" id="ARBA00004162"/>
    </source>
</evidence>
<evidence type="ECO:0000256" key="4">
    <source>
        <dbReference type="ARBA" id="ARBA00022448"/>
    </source>
</evidence>
<evidence type="ECO:0000256" key="9">
    <source>
        <dbReference type="ARBA" id="ARBA00023010"/>
    </source>
</evidence>
<reference evidence="12 13" key="1">
    <citation type="journal article" date="2016" name="Nat. Commun.">
        <title>Thousands of microbial genomes shed light on interconnected biogeochemical processes in an aquifer system.</title>
        <authorList>
            <person name="Anantharaman K."/>
            <person name="Brown C.T."/>
            <person name="Hug L.A."/>
            <person name="Sharon I."/>
            <person name="Castelle C.J."/>
            <person name="Probst A.J."/>
            <person name="Thomas B.C."/>
            <person name="Singh A."/>
            <person name="Wilkins M.J."/>
            <person name="Karaoz U."/>
            <person name="Brodie E.L."/>
            <person name="Williams K.H."/>
            <person name="Hubbard S.S."/>
            <person name="Banfield J.F."/>
        </authorList>
    </citation>
    <scope>NUCLEOTIDE SEQUENCE [LARGE SCALE GENOMIC DNA]</scope>
</reference>
<comment type="similarity">
    <text evidence="2">Belongs to the YajC family.</text>
</comment>
<evidence type="ECO:0000256" key="11">
    <source>
        <dbReference type="SAM" id="Phobius"/>
    </source>
</evidence>
<keyword evidence="10 11" id="KW-0472">Membrane</keyword>
<name>A0A1F6TB91_9PROT</name>
<evidence type="ECO:0000256" key="6">
    <source>
        <dbReference type="ARBA" id="ARBA00022692"/>
    </source>
</evidence>
<organism evidence="12 13">
    <name type="scientific">Candidatus Muproteobacteria bacterium RBG_16_65_31</name>
    <dbReference type="NCBI Taxonomy" id="1817759"/>
    <lineage>
        <taxon>Bacteria</taxon>
        <taxon>Pseudomonadati</taxon>
        <taxon>Pseudomonadota</taxon>
        <taxon>Candidatus Muproteobacteria</taxon>
    </lineage>
</organism>
<dbReference type="InterPro" id="IPR003849">
    <property type="entry name" value="Preprotein_translocase_YajC"/>
</dbReference>
<keyword evidence="6 11" id="KW-0812">Transmembrane</keyword>
<keyword evidence="4" id="KW-0813">Transport</keyword>
<sequence>MNHFISEVRAETPAPAPAPGNAPPPGFGAFGQFGQLLPIVLLFVVIYFLMIRPQTKRAKEHKAMVAALAKGDEVVTTGGALGKITGLGDSFVTLEVAQGVEIKIQRQAIQQVLPKGTIKSA</sequence>
<keyword evidence="5" id="KW-1003">Cell membrane</keyword>
<proteinExistence type="inferred from homology"/>
<gene>
    <name evidence="12" type="ORF">A2V92_03820</name>
</gene>
<dbReference type="Pfam" id="PF02699">
    <property type="entry name" value="YajC"/>
    <property type="match status" value="1"/>
</dbReference>
<keyword evidence="7" id="KW-0653">Protein transport</keyword>
<evidence type="ECO:0000256" key="7">
    <source>
        <dbReference type="ARBA" id="ARBA00022927"/>
    </source>
</evidence>
<feature type="transmembrane region" description="Helical" evidence="11">
    <location>
        <begin position="33"/>
        <end position="51"/>
    </location>
</feature>
<dbReference type="EMBL" id="MFST01000153">
    <property type="protein sequence ID" value="OGI42372.1"/>
    <property type="molecule type" value="Genomic_DNA"/>
</dbReference>
<evidence type="ECO:0000256" key="5">
    <source>
        <dbReference type="ARBA" id="ARBA00022475"/>
    </source>
</evidence>
<dbReference type="GO" id="GO:0015031">
    <property type="term" value="P:protein transport"/>
    <property type="evidence" value="ECO:0007669"/>
    <property type="project" value="UniProtKB-KW"/>
</dbReference>
<evidence type="ECO:0000313" key="13">
    <source>
        <dbReference type="Proteomes" id="UP000179344"/>
    </source>
</evidence>
<dbReference type="GO" id="GO:0005886">
    <property type="term" value="C:plasma membrane"/>
    <property type="evidence" value="ECO:0007669"/>
    <property type="project" value="UniProtKB-SubCell"/>
</dbReference>